<dbReference type="Proteomes" id="UP001231451">
    <property type="component" value="Unassembled WGS sequence"/>
</dbReference>
<organism evidence="2 3">
    <name type="scientific">Lacticaseibacillus paracasei</name>
    <name type="common">Lactobacillus paracasei</name>
    <dbReference type="NCBI Taxonomy" id="1597"/>
    <lineage>
        <taxon>Bacteria</taxon>
        <taxon>Bacillati</taxon>
        <taxon>Bacillota</taxon>
        <taxon>Bacilli</taxon>
        <taxon>Lactobacillales</taxon>
        <taxon>Lactobacillaceae</taxon>
        <taxon>Lacticaseibacillus</taxon>
    </lineage>
</organism>
<name>A0AAP4N3E7_LACPA</name>
<feature type="domain" description="ASCH" evidence="1">
    <location>
        <begin position="26"/>
        <end position="146"/>
    </location>
</feature>
<sequence length="154" mass="16870">MTPETFFAQAKQAIGLPAATPLQSAYQFGASADELAALVLAGQKTATASARDLYEPDEPLPQVGGYDVVLNAANEPVCVTYTDAVDVQPFLDVSDDHAYREGEGDRSLAYWRQVHADFFKNEYAEANQTFNPKKALVVLESFHKVYPISSDSFE</sequence>
<dbReference type="CDD" id="cd06553">
    <property type="entry name" value="ASCH_Ef3133_like"/>
    <property type="match status" value="1"/>
</dbReference>
<dbReference type="InterPro" id="IPR015947">
    <property type="entry name" value="PUA-like_sf"/>
</dbReference>
<dbReference type="PIRSF" id="PIRSF021320">
    <property type="entry name" value="DUF984"/>
    <property type="match status" value="1"/>
</dbReference>
<dbReference type="KEGG" id="lcl:LOCK919_3054"/>
<accession>A0AAP4N3E7</accession>
<dbReference type="SUPFAM" id="SSF88697">
    <property type="entry name" value="PUA domain-like"/>
    <property type="match status" value="1"/>
</dbReference>
<dbReference type="RefSeq" id="WP_013246142.1">
    <property type="nucleotide sequence ID" value="NC_014334.2"/>
</dbReference>
<proteinExistence type="predicted"/>
<dbReference type="Pfam" id="PF04266">
    <property type="entry name" value="ASCH"/>
    <property type="match status" value="1"/>
</dbReference>
<evidence type="ECO:0000259" key="1">
    <source>
        <dbReference type="SMART" id="SM01022"/>
    </source>
</evidence>
<dbReference type="SMART" id="SM01022">
    <property type="entry name" value="ASCH"/>
    <property type="match status" value="1"/>
</dbReference>
<dbReference type="PANTHER" id="PTHR39203:SF1">
    <property type="entry name" value="CYTOPLASMIC PROTEIN"/>
    <property type="match status" value="1"/>
</dbReference>
<reference evidence="2" key="1">
    <citation type="submission" date="2023-06" db="EMBL/GenBank/DDBJ databases">
        <title>Draft Genome Sequences of lactic acid bacteria strains isolated from fermented milk products.</title>
        <authorList>
            <person name="Elcheninov A.G."/>
            <person name="Klyukina A."/>
            <person name="Zayulina K.S."/>
            <person name="Gavirova L.A."/>
            <person name="Shcherbakova P.A."/>
            <person name="Shestakov A.I."/>
            <person name="Kublanov I.V."/>
            <person name="Kochetkova T.V."/>
        </authorList>
    </citation>
    <scope>NUCLEOTIDE SEQUENCE</scope>
    <source>
        <strain evidence="2">TOM.1374</strain>
    </source>
</reference>
<dbReference type="Gene3D" id="3.10.400.10">
    <property type="entry name" value="Sulfate adenylyltransferase"/>
    <property type="match status" value="1"/>
</dbReference>
<dbReference type="KEGG" id="lcz:LCAZH_2803"/>
<gene>
    <name evidence="2" type="ORF">QUF16_03965</name>
</gene>
<dbReference type="EMBL" id="JAUCBG010000002">
    <property type="protein sequence ID" value="MDM7453506.1"/>
    <property type="molecule type" value="Genomic_DNA"/>
</dbReference>
<dbReference type="InterPro" id="IPR007374">
    <property type="entry name" value="ASCH_domain"/>
</dbReference>
<evidence type="ECO:0000313" key="3">
    <source>
        <dbReference type="Proteomes" id="UP001231451"/>
    </source>
</evidence>
<dbReference type="AlphaFoldDB" id="A0AAP4N3E7"/>
<comment type="caution">
    <text evidence="2">The sequence shown here is derived from an EMBL/GenBank/DDBJ whole genome shotgun (WGS) entry which is preliminary data.</text>
</comment>
<evidence type="ECO:0000313" key="2">
    <source>
        <dbReference type="EMBL" id="MDM7453506.1"/>
    </source>
</evidence>
<dbReference type="PANTHER" id="PTHR39203">
    <property type="entry name" value="CYTOPLASMIC PROTEIN-RELATED"/>
    <property type="match status" value="1"/>
</dbReference>
<protein>
    <submittedName>
        <fullName evidence="2">ASCH domain-containing protein</fullName>
    </submittedName>
</protein>
<dbReference type="InterPro" id="IPR009326">
    <property type="entry name" value="DUF984"/>
</dbReference>